<sequence length="46" mass="5226">MMARSTLLGRESLIWLCTPELMNTQSSSGNFRQTLTSLVRRSNPLQ</sequence>
<comment type="caution">
    <text evidence="1">The sequence shown here is derived from an EMBL/GenBank/DDBJ whole genome shotgun (WGS) entry which is preliminary data.</text>
</comment>
<dbReference type="Proteomes" id="UP001243330">
    <property type="component" value="Unassembled WGS sequence"/>
</dbReference>
<evidence type="ECO:0000313" key="2">
    <source>
        <dbReference type="Proteomes" id="UP001243330"/>
    </source>
</evidence>
<accession>A0AAD9EQ01</accession>
<dbReference type="EMBL" id="JAQOWY010000005">
    <property type="protein sequence ID" value="KAK1856800.1"/>
    <property type="molecule type" value="Genomic_DNA"/>
</dbReference>
<reference evidence="1" key="1">
    <citation type="submission" date="2023-01" db="EMBL/GenBank/DDBJ databases">
        <title>Colletotrichum chrysophilum M932 genome sequence.</title>
        <authorList>
            <person name="Baroncelli R."/>
        </authorList>
    </citation>
    <scope>NUCLEOTIDE SEQUENCE</scope>
    <source>
        <strain evidence="1">M932</strain>
    </source>
</reference>
<proteinExistence type="predicted"/>
<dbReference type="AlphaFoldDB" id="A0AAD9EQ01"/>
<evidence type="ECO:0000313" key="1">
    <source>
        <dbReference type="EMBL" id="KAK1856800.1"/>
    </source>
</evidence>
<organism evidence="1 2">
    <name type="scientific">Colletotrichum chrysophilum</name>
    <dbReference type="NCBI Taxonomy" id="1836956"/>
    <lineage>
        <taxon>Eukaryota</taxon>
        <taxon>Fungi</taxon>
        <taxon>Dikarya</taxon>
        <taxon>Ascomycota</taxon>
        <taxon>Pezizomycotina</taxon>
        <taxon>Sordariomycetes</taxon>
        <taxon>Hypocreomycetidae</taxon>
        <taxon>Glomerellales</taxon>
        <taxon>Glomerellaceae</taxon>
        <taxon>Colletotrichum</taxon>
        <taxon>Colletotrichum gloeosporioides species complex</taxon>
    </lineage>
</organism>
<keyword evidence="2" id="KW-1185">Reference proteome</keyword>
<protein>
    <submittedName>
        <fullName evidence="1">Uncharacterized protein</fullName>
    </submittedName>
</protein>
<gene>
    <name evidence="1" type="ORF">CCHR01_00563</name>
</gene>
<name>A0AAD9EQ01_9PEZI</name>